<dbReference type="Proteomes" id="UP000078576">
    <property type="component" value="Unassembled WGS sequence"/>
</dbReference>
<dbReference type="STRING" id="694573.A0A194V7C4"/>
<dbReference type="EMBL" id="KN714736">
    <property type="protein sequence ID" value="KUI59784.1"/>
    <property type="molecule type" value="Genomic_DNA"/>
</dbReference>
<feature type="transmembrane region" description="Helical" evidence="7">
    <location>
        <begin position="90"/>
        <end position="116"/>
    </location>
</feature>
<evidence type="ECO:0000256" key="3">
    <source>
        <dbReference type="ARBA" id="ARBA00022989"/>
    </source>
</evidence>
<evidence type="ECO:0000313" key="10">
    <source>
        <dbReference type="Proteomes" id="UP000078576"/>
    </source>
</evidence>
<proteinExistence type="inferred from homology"/>
<keyword evidence="10" id="KW-1185">Reference proteome</keyword>
<dbReference type="InterPro" id="IPR052337">
    <property type="entry name" value="SAT4-like"/>
</dbReference>
<feature type="transmembrane region" description="Helical" evidence="7">
    <location>
        <begin position="15"/>
        <end position="34"/>
    </location>
</feature>
<feature type="compositionally biased region" description="Polar residues" evidence="6">
    <location>
        <begin position="292"/>
        <end position="302"/>
    </location>
</feature>
<dbReference type="PANTHER" id="PTHR33048">
    <property type="entry name" value="PTH11-LIKE INTEGRAL MEMBRANE PROTEIN (AFU_ORTHOLOGUE AFUA_5G11245)"/>
    <property type="match status" value="1"/>
</dbReference>
<evidence type="ECO:0000256" key="2">
    <source>
        <dbReference type="ARBA" id="ARBA00022692"/>
    </source>
</evidence>
<feature type="region of interest" description="Disordered" evidence="6">
    <location>
        <begin position="292"/>
        <end position="315"/>
    </location>
</feature>
<evidence type="ECO:0000256" key="4">
    <source>
        <dbReference type="ARBA" id="ARBA00023136"/>
    </source>
</evidence>
<evidence type="ECO:0000313" key="9">
    <source>
        <dbReference type="EMBL" id="KUI59784.1"/>
    </source>
</evidence>
<organism evidence="9 10">
    <name type="scientific">Cytospora mali</name>
    <name type="common">Apple Valsa canker fungus</name>
    <name type="synonym">Valsa mali</name>
    <dbReference type="NCBI Taxonomy" id="578113"/>
    <lineage>
        <taxon>Eukaryota</taxon>
        <taxon>Fungi</taxon>
        <taxon>Dikarya</taxon>
        <taxon>Ascomycota</taxon>
        <taxon>Pezizomycotina</taxon>
        <taxon>Sordariomycetes</taxon>
        <taxon>Sordariomycetidae</taxon>
        <taxon>Diaporthales</taxon>
        <taxon>Cytosporaceae</taxon>
        <taxon>Cytospora</taxon>
    </lineage>
</organism>
<dbReference type="AlphaFoldDB" id="A0A194V7C4"/>
<evidence type="ECO:0000256" key="1">
    <source>
        <dbReference type="ARBA" id="ARBA00004141"/>
    </source>
</evidence>
<evidence type="ECO:0000256" key="5">
    <source>
        <dbReference type="ARBA" id="ARBA00038359"/>
    </source>
</evidence>
<dbReference type="PANTHER" id="PTHR33048:SF47">
    <property type="entry name" value="INTEGRAL MEMBRANE PROTEIN-RELATED"/>
    <property type="match status" value="1"/>
</dbReference>
<keyword evidence="2 7" id="KW-0812">Transmembrane</keyword>
<reference evidence="10" key="1">
    <citation type="submission" date="2014-12" db="EMBL/GenBank/DDBJ databases">
        <title>Genome Sequence of Valsa Canker Pathogens Uncovers a Specific Adaption of Colonization on Woody Bark.</title>
        <authorList>
            <person name="Yin Z."/>
            <person name="Liu H."/>
            <person name="Gao X."/>
            <person name="Li Z."/>
            <person name="Song N."/>
            <person name="Ke X."/>
            <person name="Dai Q."/>
            <person name="Wu Y."/>
            <person name="Sun Y."/>
            <person name="Xu J.-R."/>
            <person name="Kang Z.K."/>
            <person name="Wang L."/>
            <person name="Huang L."/>
        </authorList>
    </citation>
    <scope>NUCLEOTIDE SEQUENCE [LARGE SCALE GENOMIC DNA]</scope>
    <source>
        <strain evidence="10">SXYL134</strain>
    </source>
</reference>
<feature type="transmembrane region" description="Helical" evidence="7">
    <location>
        <begin position="46"/>
        <end position="70"/>
    </location>
</feature>
<sequence>MADSNLSTSPESQQGYIVGSVVTLGALAFVSVGARIQSRTMGRVKFGIDDVLIVFFALPLAIGLAVDTALATKYGLGKHLLLVLPDLQTYLKVFFATQMLWAAATPLVKLSILCFYLRIFNRTGYMHYGAWIMIFFTVGWMISVVMVLGLQCRPLAGYWDSTLETTCIDRTAFYLAGSSTDVAADFIILLLPLPAIWSLQMAQSKKISIILIFILGGLTCIISLVRLIELAQAVNNETDITWDSIRTSIWTVAEPCLGIVCASLPTLQPLMNRLKDSTERLTTMARSLLSTRGTTSNTSQTSWHKRSEYEQFPESRDQHMDGIKVTYGIETVSIGKTQGAPNETGIGGHELAAWAESGP</sequence>
<feature type="compositionally biased region" description="Basic and acidic residues" evidence="6">
    <location>
        <begin position="305"/>
        <end position="315"/>
    </location>
</feature>
<evidence type="ECO:0000259" key="8">
    <source>
        <dbReference type="Pfam" id="PF20684"/>
    </source>
</evidence>
<feature type="transmembrane region" description="Helical" evidence="7">
    <location>
        <begin position="171"/>
        <end position="197"/>
    </location>
</feature>
<dbReference type="OrthoDB" id="3934549at2759"/>
<evidence type="ECO:0000256" key="6">
    <source>
        <dbReference type="SAM" id="MobiDB-lite"/>
    </source>
</evidence>
<dbReference type="GO" id="GO:0016020">
    <property type="term" value="C:membrane"/>
    <property type="evidence" value="ECO:0007669"/>
    <property type="project" value="UniProtKB-SubCell"/>
</dbReference>
<name>A0A194V7C4_CYTMA</name>
<protein>
    <recommendedName>
        <fullName evidence="8">Rhodopsin domain-containing protein</fullName>
    </recommendedName>
</protein>
<keyword evidence="3 7" id="KW-1133">Transmembrane helix</keyword>
<gene>
    <name evidence="9" type="ORF">VP1G_07001</name>
</gene>
<accession>A0A194V7C4</accession>
<dbReference type="InterPro" id="IPR049326">
    <property type="entry name" value="Rhodopsin_dom_fungi"/>
</dbReference>
<feature type="domain" description="Rhodopsin" evidence="8">
    <location>
        <begin position="34"/>
        <end position="273"/>
    </location>
</feature>
<feature type="transmembrane region" description="Helical" evidence="7">
    <location>
        <begin position="128"/>
        <end position="151"/>
    </location>
</feature>
<dbReference type="Pfam" id="PF20684">
    <property type="entry name" value="Fung_rhodopsin"/>
    <property type="match status" value="1"/>
</dbReference>
<evidence type="ECO:0000256" key="7">
    <source>
        <dbReference type="SAM" id="Phobius"/>
    </source>
</evidence>
<keyword evidence="4 7" id="KW-0472">Membrane</keyword>
<feature type="transmembrane region" description="Helical" evidence="7">
    <location>
        <begin position="209"/>
        <end position="228"/>
    </location>
</feature>
<comment type="similarity">
    <text evidence="5">Belongs to the SAT4 family.</text>
</comment>
<comment type="subcellular location">
    <subcellularLocation>
        <location evidence="1">Membrane</location>
        <topology evidence="1">Multi-pass membrane protein</topology>
    </subcellularLocation>
</comment>